<proteinExistence type="predicted"/>
<dbReference type="EMBL" id="JANPWB010000012">
    <property type="protein sequence ID" value="KAJ1120878.1"/>
    <property type="molecule type" value="Genomic_DNA"/>
</dbReference>
<feature type="compositionally biased region" description="Basic residues" evidence="1">
    <location>
        <begin position="1"/>
        <end position="10"/>
    </location>
</feature>
<reference evidence="2" key="1">
    <citation type="journal article" date="2022" name="bioRxiv">
        <title>Sequencing and chromosome-scale assembly of the giantPleurodeles waltlgenome.</title>
        <authorList>
            <person name="Brown T."/>
            <person name="Elewa A."/>
            <person name="Iarovenko S."/>
            <person name="Subramanian E."/>
            <person name="Araus A.J."/>
            <person name="Petzold A."/>
            <person name="Susuki M."/>
            <person name="Suzuki K.-i.T."/>
            <person name="Hayashi T."/>
            <person name="Toyoda A."/>
            <person name="Oliveira C."/>
            <person name="Osipova E."/>
            <person name="Leigh N.D."/>
            <person name="Simon A."/>
            <person name="Yun M.H."/>
        </authorList>
    </citation>
    <scope>NUCLEOTIDE SEQUENCE</scope>
    <source>
        <strain evidence="2">20211129_DDA</strain>
        <tissue evidence="2">Liver</tissue>
    </source>
</reference>
<evidence type="ECO:0000313" key="2">
    <source>
        <dbReference type="EMBL" id="KAJ1120878.1"/>
    </source>
</evidence>
<evidence type="ECO:0000256" key="1">
    <source>
        <dbReference type="SAM" id="MobiDB-lite"/>
    </source>
</evidence>
<organism evidence="2 3">
    <name type="scientific">Pleurodeles waltl</name>
    <name type="common">Iberian ribbed newt</name>
    <dbReference type="NCBI Taxonomy" id="8319"/>
    <lineage>
        <taxon>Eukaryota</taxon>
        <taxon>Metazoa</taxon>
        <taxon>Chordata</taxon>
        <taxon>Craniata</taxon>
        <taxon>Vertebrata</taxon>
        <taxon>Euteleostomi</taxon>
        <taxon>Amphibia</taxon>
        <taxon>Batrachia</taxon>
        <taxon>Caudata</taxon>
        <taxon>Salamandroidea</taxon>
        <taxon>Salamandridae</taxon>
        <taxon>Pleurodelinae</taxon>
        <taxon>Pleurodeles</taxon>
    </lineage>
</organism>
<comment type="caution">
    <text evidence="2">The sequence shown here is derived from an EMBL/GenBank/DDBJ whole genome shotgun (WGS) entry which is preliminary data.</text>
</comment>
<name>A0AAV7NXR9_PLEWA</name>
<protein>
    <submittedName>
        <fullName evidence="2">Uncharacterized protein</fullName>
    </submittedName>
</protein>
<keyword evidence="3" id="KW-1185">Reference proteome</keyword>
<accession>A0AAV7NXR9</accession>
<feature type="region of interest" description="Disordered" evidence="1">
    <location>
        <begin position="81"/>
        <end position="115"/>
    </location>
</feature>
<gene>
    <name evidence="2" type="ORF">NDU88_009027</name>
</gene>
<dbReference type="Proteomes" id="UP001066276">
    <property type="component" value="Chromosome 8"/>
</dbReference>
<dbReference type="AlphaFoldDB" id="A0AAV7NXR9"/>
<feature type="region of interest" description="Disordered" evidence="1">
    <location>
        <begin position="1"/>
        <end position="52"/>
    </location>
</feature>
<evidence type="ECO:0000313" key="3">
    <source>
        <dbReference type="Proteomes" id="UP001066276"/>
    </source>
</evidence>
<sequence length="115" mass="12617">MQNRHPHRPSSKGATCRVRAAGQARGEVQLDQGRRAYSSMGRVPGRANSEPSSEYITRAIDCDHHDVAGFTEHMVAARGGVSSHEQSFQAYGGKRRADWYQPGSKGKQYSGSRQA</sequence>